<keyword evidence="2" id="KW-1133">Transmembrane helix</keyword>
<feature type="transmembrane region" description="Helical" evidence="2">
    <location>
        <begin position="36"/>
        <end position="59"/>
    </location>
</feature>
<dbReference type="OrthoDB" id="5767423at2"/>
<evidence type="ECO:0000256" key="2">
    <source>
        <dbReference type="SAM" id="Phobius"/>
    </source>
</evidence>
<name>A0A1H3AKI8_ALLWA</name>
<protein>
    <submittedName>
        <fullName evidence="3">Uncharacterized protein</fullName>
    </submittedName>
</protein>
<keyword evidence="4" id="KW-1185">Reference proteome</keyword>
<feature type="transmembrane region" description="Helical" evidence="2">
    <location>
        <begin position="71"/>
        <end position="94"/>
    </location>
</feature>
<keyword evidence="2" id="KW-0812">Transmembrane</keyword>
<dbReference type="EMBL" id="FNOW01000001">
    <property type="protein sequence ID" value="SDX29961.1"/>
    <property type="molecule type" value="Genomic_DNA"/>
</dbReference>
<evidence type="ECO:0000313" key="4">
    <source>
        <dbReference type="Proteomes" id="UP000198672"/>
    </source>
</evidence>
<dbReference type="RefSeq" id="WP_091331307.1">
    <property type="nucleotide sequence ID" value="NZ_FNOW01000001.1"/>
</dbReference>
<dbReference type="STRING" id="61595.SAMN05421644_1019"/>
<evidence type="ECO:0000256" key="1">
    <source>
        <dbReference type="SAM" id="Coils"/>
    </source>
</evidence>
<accession>A0A1H3AKI8</accession>
<feature type="transmembrane region" description="Helical" evidence="2">
    <location>
        <begin position="115"/>
        <end position="138"/>
    </location>
</feature>
<dbReference type="Proteomes" id="UP000198672">
    <property type="component" value="Unassembled WGS sequence"/>
</dbReference>
<keyword evidence="2" id="KW-0472">Membrane</keyword>
<dbReference type="AlphaFoldDB" id="A0A1H3AKI8"/>
<dbReference type="Pfam" id="PF14362">
    <property type="entry name" value="DUF4407"/>
    <property type="match status" value="1"/>
</dbReference>
<dbReference type="InterPro" id="IPR025519">
    <property type="entry name" value="DUF4407"/>
</dbReference>
<gene>
    <name evidence="3" type="ORF">SAMN05421644_1019</name>
</gene>
<proteinExistence type="predicted"/>
<feature type="coiled-coil region" evidence="1">
    <location>
        <begin position="539"/>
        <end position="650"/>
    </location>
</feature>
<evidence type="ECO:0000313" key="3">
    <source>
        <dbReference type="EMBL" id="SDX29961.1"/>
    </source>
</evidence>
<reference evidence="4" key="1">
    <citation type="submission" date="2016-10" db="EMBL/GenBank/DDBJ databases">
        <authorList>
            <person name="Varghese N."/>
            <person name="Submissions S."/>
        </authorList>
    </citation>
    <scope>NUCLEOTIDE SEQUENCE [LARGE SCALE GENOMIC DNA]</scope>
    <source>
        <strain evidence="4">DSM 173</strain>
    </source>
</reference>
<keyword evidence="1" id="KW-0175">Coiled coil</keyword>
<sequence length="786" mass="91144">MTTEPHVLPPFGTRRLWDFLRLKPYGDSLLTPAVRVWLGFAWTIILLMATLEGIVWGLVGASIVPAESASLRPFAGLLLFALIFSVVWIIDASLVMSERPTARSRRWNRGNNQGFLALVRWLFGFLARLAIVALSLYVTAPFLGKIIRADDIATYHQQQVERYYAQRDAQFKAQLTERTAQFEQTYQARVATLQAEITHLTESITRERQRRSDIEAQFSPELAVLRRDLTAMQQRVGDEILGRDGRASGRGPEARKWEFNAQLLTSQLDSKQTELNTLVGNINQQLTDWERTLNERTETLQRLGAEHQQRLDSIAAELTAQQLPPNPPRLSFAARSKALQALQASPEEQGVPHFETVEGFAQATLGVLFLSLLALKLFEPGSVRAYYSETIQMQYRKYLEGGLADIPSFECLDNEHRLNPIEFTRLWLAYEKDPTAFFTERQAIIEVREPLLRYLAERELERDRLAHRQTNLEDELLFAHRRRERQLAAFERELEVRTTQLQAQLACETKTINDQRRIQLAIELQKARQDWNVRRLHEEEALNRERERLEHEHQQALEALRLREQEIEHVRERSQTRLHQAEVAAQLEHERKLLEIEQRHEREQHKARVNDVRAELARLHTAEIKQRAERQSVREAARKLEDEMMGLRSSITVGEVELISLQRRTKTLREQLALSRQTQAAAAEEQATDEGDAIQKSRFWARSRSEGELTSQREVEREYKAAEKAERAMMEQLTKLADTLKILELRFESNASEQRDIETRLDTTETQIQFYEDSLTTLLMPMAKES</sequence>
<organism evidence="3 4">
    <name type="scientific">Allochromatium warmingii</name>
    <name type="common">Chromatium warmingii</name>
    <dbReference type="NCBI Taxonomy" id="61595"/>
    <lineage>
        <taxon>Bacteria</taxon>
        <taxon>Pseudomonadati</taxon>
        <taxon>Pseudomonadota</taxon>
        <taxon>Gammaproteobacteria</taxon>
        <taxon>Chromatiales</taxon>
        <taxon>Chromatiaceae</taxon>
        <taxon>Allochromatium</taxon>
    </lineage>
</organism>